<evidence type="ECO:0000256" key="1">
    <source>
        <dbReference type="ARBA" id="ARBA00004651"/>
    </source>
</evidence>
<keyword evidence="2" id="KW-1003">Cell membrane</keyword>
<evidence type="ECO:0000256" key="6">
    <source>
        <dbReference type="SAM" id="MobiDB-lite"/>
    </source>
</evidence>
<dbReference type="PIRSF" id="PIRSF035875">
    <property type="entry name" value="RNase_BN"/>
    <property type="match status" value="1"/>
</dbReference>
<dbReference type="PANTHER" id="PTHR30213">
    <property type="entry name" value="INNER MEMBRANE PROTEIN YHJD"/>
    <property type="match status" value="1"/>
</dbReference>
<dbReference type="PANTHER" id="PTHR30213:SF0">
    <property type="entry name" value="UPF0761 MEMBRANE PROTEIN YIHY"/>
    <property type="match status" value="1"/>
</dbReference>
<accession>A0A840AH26</accession>
<dbReference type="Proteomes" id="UP000553193">
    <property type="component" value="Unassembled WGS sequence"/>
</dbReference>
<gene>
    <name evidence="8" type="ORF">GGQ83_003250</name>
</gene>
<evidence type="ECO:0000256" key="2">
    <source>
        <dbReference type="ARBA" id="ARBA00022475"/>
    </source>
</evidence>
<feature type="transmembrane region" description="Helical" evidence="7">
    <location>
        <begin position="132"/>
        <end position="159"/>
    </location>
</feature>
<dbReference type="GO" id="GO:0005886">
    <property type="term" value="C:plasma membrane"/>
    <property type="evidence" value="ECO:0007669"/>
    <property type="project" value="UniProtKB-SubCell"/>
</dbReference>
<name>A0A840AH26_9PROT</name>
<feature type="transmembrane region" description="Helical" evidence="7">
    <location>
        <begin position="32"/>
        <end position="54"/>
    </location>
</feature>
<keyword evidence="5 7" id="KW-0472">Membrane</keyword>
<proteinExistence type="predicted"/>
<evidence type="ECO:0000256" key="3">
    <source>
        <dbReference type="ARBA" id="ARBA00022692"/>
    </source>
</evidence>
<dbReference type="InterPro" id="IPR017039">
    <property type="entry name" value="Virul_fac_BrkB"/>
</dbReference>
<feature type="transmembrane region" description="Helical" evidence="7">
    <location>
        <begin position="245"/>
        <end position="269"/>
    </location>
</feature>
<feature type="compositionally biased region" description="Basic and acidic residues" evidence="6">
    <location>
        <begin position="285"/>
        <end position="295"/>
    </location>
</feature>
<dbReference type="NCBIfam" id="TIGR00765">
    <property type="entry name" value="yihY_not_rbn"/>
    <property type="match status" value="1"/>
</dbReference>
<evidence type="ECO:0000256" key="5">
    <source>
        <dbReference type="ARBA" id="ARBA00023136"/>
    </source>
</evidence>
<comment type="caution">
    <text evidence="8">The sequence shown here is derived from an EMBL/GenBank/DDBJ whole genome shotgun (WGS) entry which is preliminary data.</text>
</comment>
<evidence type="ECO:0000313" key="8">
    <source>
        <dbReference type="EMBL" id="MBB3899790.1"/>
    </source>
</evidence>
<comment type="subcellular location">
    <subcellularLocation>
        <location evidence="1">Cell membrane</location>
        <topology evidence="1">Multi-pass membrane protein</topology>
    </subcellularLocation>
</comment>
<dbReference type="Pfam" id="PF03631">
    <property type="entry name" value="Virul_fac_BrkB"/>
    <property type="match status" value="1"/>
</dbReference>
<organism evidence="8 9">
    <name type="scientific">Roseococcus suduntuyensis</name>
    <dbReference type="NCBI Taxonomy" id="455361"/>
    <lineage>
        <taxon>Bacteria</taxon>
        <taxon>Pseudomonadati</taxon>
        <taxon>Pseudomonadota</taxon>
        <taxon>Alphaproteobacteria</taxon>
        <taxon>Acetobacterales</taxon>
        <taxon>Roseomonadaceae</taxon>
        <taxon>Roseococcus</taxon>
    </lineage>
</organism>
<evidence type="ECO:0000256" key="7">
    <source>
        <dbReference type="SAM" id="Phobius"/>
    </source>
</evidence>
<sequence length="304" mass="33045">MMPSRFHTPRQALAETWAVLTSDQISLVSAGCAFYALFALFPALSLTISFYGLWFDIYTIEPQLQLLQRVLPEDVMELIAERVRQLVTAPRGQLGFSAAISLGIALWSSSAGVRALLGALPLARADTEQRGFVAFYLTALMLTLGAILAVVVGLGVLVALPTVLGILGVPEEEAWFPRLVSQGFLFISVLLSISTLYRFGPPKPPPNWHLFSPGAVLATLLWTGASVLFSFYLGRFVSYDAVYGTLGAVVVLLTWFYLGVYFILIGAALNAARYRARNLGKGDIEQTKPAPEEKTGSIPRVEVS</sequence>
<keyword evidence="4 7" id="KW-1133">Transmembrane helix</keyword>
<feature type="transmembrane region" description="Helical" evidence="7">
    <location>
        <begin position="211"/>
        <end position="233"/>
    </location>
</feature>
<evidence type="ECO:0000313" key="9">
    <source>
        <dbReference type="Proteomes" id="UP000553193"/>
    </source>
</evidence>
<evidence type="ECO:0000256" key="4">
    <source>
        <dbReference type="ARBA" id="ARBA00022989"/>
    </source>
</evidence>
<feature type="region of interest" description="Disordered" evidence="6">
    <location>
        <begin position="285"/>
        <end position="304"/>
    </location>
</feature>
<reference evidence="8 9" key="1">
    <citation type="submission" date="2020-08" db="EMBL/GenBank/DDBJ databases">
        <title>Genomic Encyclopedia of Type Strains, Phase IV (KMG-IV): sequencing the most valuable type-strain genomes for metagenomic binning, comparative biology and taxonomic classification.</title>
        <authorList>
            <person name="Goeker M."/>
        </authorList>
    </citation>
    <scope>NUCLEOTIDE SEQUENCE [LARGE SCALE GENOMIC DNA]</scope>
    <source>
        <strain evidence="8 9">DSM 19979</strain>
    </source>
</reference>
<dbReference type="AlphaFoldDB" id="A0A840AH26"/>
<dbReference type="EMBL" id="JACIDJ010000006">
    <property type="protein sequence ID" value="MBB3899790.1"/>
    <property type="molecule type" value="Genomic_DNA"/>
</dbReference>
<protein>
    <submittedName>
        <fullName evidence="8">Membrane protein</fullName>
    </submittedName>
</protein>
<keyword evidence="3 7" id="KW-0812">Transmembrane</keyword>
<keyword evidence="9" id="KW-1185">Reference proteome</keyword>
<feature type="transmembrane region" description="Helical" evidence="7">
    <location>
        <begin position="94"/>
        <end position="120"/>
    </location>
</feature>
<feature type="transmembrane region" description="Helical" evidence="7">
    <location>
        <begin position="179"/>
        <end position="199"/>
    </location>
</feature>